<dbReference type="CDD" id="cd00431">
    <property type="entry name" value="cysteine_hydrolases"/>
    <property type="match status" value="1"/>
</dbReference>
<reference evidence="3 4" key="1">
    <citation type="submission" date="2016-10" db="EMBL/GenBank/DDBJ databases">
        <authorList>
            <person name="Varghese N."/>
            <person name="Submissions S."/>
        </authorList>
    </citation>
    <scope>NUCLEOTIDE SEQUENCE [LARGE SCALE GENOMIC DNA]</scope>
    <source>
        <strain evidence="3 4">DSM 18839</strain>
    </source>
</reference>
<evidence type="ECO:0000259" key="2">
    <source>
        <dbReference type="Pfam" id="PF00857"/>
    </source>
</evidence>
<dbReference type="AlphaFoldDB" id="A0A8G2BHT0"/>
<name>A0A8G2BHT0_9PROT</name>
<organism evidence="3 4">
    <name type="scientific">Thalassobaculum litoreum DSM 18839</name>
    <dbReference type="NCBI Taxonomy" id="1123362"/>
    <lineage>
        <taxon>Bacteria</taxon>
        <taxon>Pseudomonadati</taxon>
        <taxon>Pseudomonadota</taxon>
        <taxon>Alphaproteobacteria</taxon>
        <taxon>Rhodospirillales</taxon>
        <taxon>Thalassobaculaceae</taxon>
        <taxon>Thalassobaculum</taxon>
    </lineage>
</organism>
<evidence type="ECO:0000313" key="4">
    <source>
        <dbReference type="Proteomes" id="UP000198615"/>
    </source>
</evidence>
<keyword evidence="1" id="KW-0378">Hydrolase</keyword>
<sequence length="194" mass="20777">MPGTVIVANHYQNENCHPDGKVKVGIAADADWRWQRLDSAKRLFAGARAAGVPIVHVRLAVDPEYRDVIVNTALIREWLELGAWKEGTWGTEFVDGLGPMAGEHVVTHTRNSGFQDSTLAQVLFKLGARHLICCGVSTAYTVEGTVRHAADIGYEVTVASDACSTATEAQHDAALAAMSVLAEIKSVDAILAAL</sequence>
<dbReference type="PANTHER" id="PTHR43540">
    <property type="entry name" value="PEROXYUREIDOACRYLATE/UREIDOACRYLATE AMIDOHYDROLASE-RELATED"/>
    <property type="match status" value="1"/>
</dbReference>
<keyword evidence="4" id="KW-1185">Reference proteome</keyword>
<protein>
    <submittedName>
        <fullName evidence="3">Nicotinamidase-related amidase</fullName>
    </submittedName>
</protein>
<gene>
    <name evidence="3" type="ORF">SAMN05660686_02247</name>
</gene>
<evidence type="ECO:0000313" key="3">
    <source>
        <dbReference type="EMBL" id="SDF76223.1"/>
    </source>
</evidence>
<proteinExistence type="predicted"/>
<dbReference type="InterPro" id="IPR050272">
    <property type="entry name" value="Isochorismatase-like_hydrls"/>
</dbReference>
<dbReference type="InterPro" id="IPR000868">
    <property type="entry name" value="Isochorismatase-like_dom"/>
</dbReference>
<evidence type="ECO:0000256" key="1">
    <source>
        <dbReference type="ARBA" id="ARBA00022801"/>
    </source>
</evidence>
<dbReference type="Pfam" id="PF00857">
    <property type="entry name" value="Isochorismatase"/>
    <property type="match status" value="1"/>
</dbReference>
<dbReference type="SUPFAM" id="SSF52499">
    <property type="entry name" value="Isochorismatase-like hydrolases"/>
    <property type="match status" value="1"/>
</dbReference>
<dbReference type="Gene3D" id="3.40.50.850">
    <property type="entry name" value="Isochorismatase-like"/>
    <property type="match status" value="1"/>
</dbReference>
<feature type="domain" description="Isochorismatase-like" evidence="2">
    <location>
        <begin position="11"/>
        <end position="183"/>
    </location>
</feature>
<dbReference type="Proteomes" id="UP000198615">
    <property type="component" value="Unassembled WGS sequence"/>
</dbReference>
<comment type="caution">
    <text evidence="3">The sequence shown here is derived from an EMBL/GenBank/DDBJ whole genome shotgun (WGS) entry which is preliminary data.</text>
</comment>
<dbReference type="InterPro" id="IPR036380">
    <property type="entry name" value="Isochorismatase-like_sf"/>
</dbReference>
<dbReference type="GO" id="GO:0016787">
    <property type="term" value="F:hydrolase activity"/>
    <property type="evidence" value="ECO:0007669"/>
    <property type="project" value="UniProtKB-KW"/>
</dbReference>
<dbReference type="OrthoDB" id="9807387at2"/>
<accession>A0A8G2BHT0</accession>
<dbReference type="EMBL" id="FNBW01000006">
    <property type="protein sequence ID" value="SDF76223.1"/>
    <property type="molecule type" value="Genomic_DNA"/>
</dbReference>
<dbReference type="RefSeq" id="WP_093150304.1">
    <property type="nucleotide sequence ID" value="NZ_FNBW01000006.1"/>
</dbReference>